<evidence type="ECO:0000259" key="3">
    <source>
        <dbReference type="Pfam" id="PF01557"/>
    </source>
</evidence>
<dbReference type="InterPro" id="IPR051121">
    <property type="entry name" value="FAH"/>
</dbReference>
<dbReference type="EMBL" id="BAAAND010000001">
    <property type="protein sequence ID" value="GAA1567143.1"/>
    <property type="molecule type" value="Genomic_DNA"/>
</dbReference>
<evidence type="ECO:0000256" key="2">
    <source>
        <dbReference type="ARBA" id="ARBA00022723"/>
    </source>
</evidence>
<accession>A0ABP4NV70</accession>
<gene>
    <name evidence="4" type="ORF">GCM10009742_06030</name>
</gene>
<dbReference type="RefSeq" id="WP_344187785.1">
    <property type="nucleotide sequence ID" value="NZ_BAAAND010000001.1"/>
</dbReference>
<dbReference type="InterPro" id="IPR036663">
    <property type="entry name" value="Fumarylacetoacetase_C_sf"/>
</dbReference>
<dbReference type="SUPFAM" id="SSF56529">
    <property type="entry name" value="FAH"/>
    <property type="match status" value="1"/>
</dbReference>
<feature type="domain" description="Fumarylacetoacetase-like C-terminal" evidence="3">
    <location>
        <begin position="75"/>
        <end position="277"/>
    </location>
</feature>
<dbReference type="GO" id="GO:0016787">
    <property type="term" value="F:hydrolase activity"/>
    <property type="evidence" value="ECO:0007669"/>
    <property type="project" value="UniProtKB-KW"/>
</dbReference>
<dbReference type="PANTHER" id="PTHR42796">
    <property type="entry name" value="FUMARYLACETOACETATE HYDROLASE DOMAIN-CONTAINING PROTEIN 2A-RELATED"/>
    <property type="match status" value="1"/>
</dbReference>
<organism evidence="4 5">
    <name type="scientific">Kribbella karoonensis</name>
    <dbReference type="NCBI Taxonomy" id="324851"/>
    <lineage>
        <taxon>Bacteria</taxon>
        <taxon>Bacillati</taxon>
        <taxon>Actinomycetota</taxon>
        <taxon>Actinomycetes</taxon>
        <taxon>Propionibacteriales</taxon>
        <taxon>Kribbellaceae</taxon>
        <taxon>Kribbella</taxon>
    </lineage>
</organism>
<evidence type="ECO:0000313" key="4">
    <source>
        <dbReference type="EMBL" id="GAA1567143.1"/>
    </source>
</evidence>
<evidence type="ECO:0000313" key="5">
    <source>
        <dbReference type="Proteomes" id="UP001500190"/>
    </source>
</evidence>
<keyword evidence="5" id="KW-1185">Reference proteome</keyword>
<dbReference type="Pfam" id="PF01557">
    <property type="entry name" value="FAA_hydrolase"/>
    <property type="match status" value="1"/>
</dbReference>
<keyword evidence="4" id="KW-0378">Hydrolase</keyword>
<proteinExistence type="inferred from homology"/>
<dbReference type="Gene3D" id="3.90.850.10">
    <property type="entry name" value="Fumarylacetoacetase-like, C-terminal domain"/>
    <property type="match status" value="1"/>
</dbReference>
<comment type="similarity">
    <text evidence="1">Belongs to the FAH family.</text>
</comment>
<name>A0ABP4NV70_9ACTN</name>
<sequence length="286" mass="30208">MKFARLGPVGAEVPVVVTADGVRDLTGITADLDAGFWESDGPVRVAAALTAGELPSVENADGLRIGAPIGRPGAIVCIGMNYAAHAAESGAEPPATPVVFFKAPNTLAGPNDPVTIPRGSTKTDWEVELGVVIGKRASYLDSPADSLDHVAGFVVANDLSERAFQIEQSGGQWSKGKIAAGFSPVGPWLVTPDEVEHQKLTLRSFVNGEPRQDSSTADQIFDVATVIHHLSQYMVLDPGDLIMTGTPEGVALSGRFPYLRPGDVVEVEIDGLGRQRQEYVAWEAGR</sequence>
<evidence type="ECO:0000256" key="1">
    <source>
        <dbReference type="ARBA" id="ARBA00010211"/>
    </source>
</evidence>
<comment type="caution">
    <text evidence="4">The sequence shown here is derived from an EMBL/GenBank/DDBJ whole genome shotgun (WGS) entry which is preliminary data.</text>
</comment>
<reference evidence="5" key="1">
    <citation type="journal article" date="2019" name="Int. J. Syst. Evol. Microbiol.">
        <title>The Global Catalogue of Microorganisms (GCM) 10K type strain sequencing project: providing services to taxonomists for standard genome sequencing and annotation.</title>
        <authorList>
            <consortium name="The Broad Institute Genomics Platform"/>
            <consortium name="The Broad Institute Genome Sequencing Center for Infectious Disease"/>
            <person name="Wu L."/>
            <person name="Ma J."/>
        </authorList>
    </citation>
    <scope>NUCLEOTIDE SEQUENCE [LARGE SCALE GENOMIC DNA]</scope>
    <source>
        <strain evidence="5">JCM 14304</strain>
    </source>
</reference>
<dbReference type="PANTHER" id="PTHR42796:SF4">
    <property type="entry name" value="FUMARYLACETOACETATE HYDROLASE DOMAIN-CONTAINING PROTEIN 2A"/>
    <property type="match status" value="1"/>
</dbReference>
<dbReference type="Proteomes" id="UP001500190">
    <property type="component" value="Unassembled WGS sequence"/>
</dbReference>
<dbReference type="InterPro" id="IPR011234">
    <property type="entry name" value="Fumarylacetoacetase-like_C"/>
</dbReference>
<protein>
    <submittedName>
        <fullName evidence="4">Fumarylacetoacetate hydrolase family protein</fullName>
    </submittedName>
</protein>
<keyword evidence="2" id="KW-0479">Metal-binding</keyword>